<organism evidence="7 8">
    <name type="scientific">Sphenodon punctatus</name>
    <name type="common">Tuatara</name>
    <name type="synonym">Hatteria punctata</name>
    <dbReference type="NCBI Taxonomy" id="8508"/>
    <lineage>
        <taxon>Eukaryota</taxon>
        <taxon>Metazoa</taxon>
        <taxon>Chordata</taxon>
        <taxon>Craniata</taxon>
        <taxon>Vertebrata</taxon>
        <taxon>Euteleostomi</taxon>
        <taxon>Lepidosauria</taxon>
        <taxon>Sphenodontia</taxon>
        <taxon>Sphenodontidae</taxon>
        <taxon>Sphenodon</taxon>
    </lineage>
</organism>
<name>A0A8D0GQF6_SPHPU</name>
<dbReference type="Pfam" id="PF00050">
    <property type="entry name" value="Kazal_1"/>
    <property type="match status" value="1"/>
</dbReference>
<dbReference type="SMART" id="SM00280">
    <property type="entry name" value="KAZAL"/>
    <property type="match status" value="1"/>
</dbReference>
<keyword evidence="2" id="KW-0964">Secreted</keyword>
<dbReference type="GO" id="GO:0004867">
    <property type="term" value="F:serine-type endopeptidase inhibitor activity"/>
    <property type="evidence" value="ECO:0007669"/>
    <property type="project" value="UniProtKB-KW"/>
</dbReference>
<dbReference type="GeneTree" id="ENSGT00960000189299"/>
<keyword evidence="4" id="KW-0722">Serine protease inhibitor</keyword>
<dbReference type="InterPro" id="IPR001239">
    <property type="entry name" value="Prot_inh_Kazal-m"/>
</dbReference>
<accession>A0A8D0GQF6</accession>
<keyword evidence="8" id="KW-1185">Reference proteome</keyword>
<dbReference type="GO" id="GO:0005576">
    <property type="term" value="C:extracellular region"/>
    <property type="evidence" value="ECO:0007669"/>
    <property type="project" value="UniProtKB-SubCell"/>
</dbReference>
<evidence type="ECO:0000256" key="3">
    <source>
        <dbReference type="ARBA" id="ARBA00022690"/>
    </source>
</evidence>
<reference evidence="7" key="1">
    <citation type="submission" date="2025-08" db="UniProtKB">
        <authorList>
            <consortium name="Ensembl"/>
        </authorList>
    </citation>
    <scope>IDENTIFICATION</scope>
</reference>
<dbReference type="Gene3D" id="3.30.60.30">
    <property type="match status" value="1"/>
</dbReference>
<evidence type="ECO:0000256" key="2">
    <source>
        <dbReference type="ARBA" id="ARBA00022525"/>
    </source>
</evidence>
<comment type="subcellular location">
    <subcellularLocation>
        <location evidence="1">Secreted</location>
    </subcellularLocation>
</comment>
<dbReference type="InterPro" id="IPR050159">
    <property type="entry name" value="Kazal-type_SerProtInhib"/>
</dbReference>
<dbReference type="PANTHER" id="PTHR47499">
    <property type="entry name" value="SERINE PROTEASE INHIBITOR KAZAL-TYPE 7 SPINK7"/>
    <property type="match status" value="1"/>
</dbReference>
<evidence type="ECO:0000313" key="8">
    <source>
        <dbReference type="Proteomes" id="UP000694392"/>
    </source>
</evidence>
<dbReference type="PANTHER" id="PTHR47499:SF1">
    <property type="entry name" value="SERINE PROTEASE INHIBITOR KAZAL-TYPE 7"/>
    <property type="match status" value="1"/>
</dbReference>
<dbReference type="InterPro" id="IPR002350">
    <property type="entry name" value="Kazal_dom"/>
</dbReference>
<dbReference type="InterPro" id="IPR036058">
    <property type="entry name" value="Kazal_dom_sf"/>
</dbReference>
<dbReference type="SUPFAM" id="SSF100895">
    <property type="entry name" value="Kazal-type serine protease inhibitors"/>
    <property type="match status" value="1"/>
</dbReference>
<keyword evidence="5" id="KW-1015">Disulfide bond</keyword>
<feature type="domain" description="Kazal-like" evidence="6">
    <location>
        <begin position="7"/>
        <end position="63"/>
    </location>
</feature>
<sequence>DPDCDEHLVGVDCSGYKRPITVCTQEYQPHCGSDGKTYGNKCKFCKAVVLSGNTLTFKHYGEC</sequence>
<dbReference type="PROSITE" id="PS51465">
    <property type="entry name" value="KAZAL_2"/>
    <property type="match status" value="1"/>
</dbReference>
<protein>
    <recommendedName>
        <fullName evidence="6">Kazal-like domain-containing protein</fullName>
    </recommendedName>
</protein>
<keyword evidence="3" id="KW-0646">Protease inhibitor</keyword>
<dbReference type="OMA" id="FKHYGEC"/>
<evidence type="ECO:0000256" key="4">
    <source>
        <dbReference type="ARBA" id="ARBA00022900"/>
    </source>
</evidence>
<dbReference type="CDD" id="cd00104">
    <property type="entry name" value="KAZAL_FS"/>
    <property type="match status" value="1"/>
</dbReference>
<evidence type="ECO:0000313" key="7">
    <source>
        <dbReference type="Ensembl" id="ENSSPUP00000008620.1"/>
    </source>
</evidence>
<evidence type="ECO:0000256" key="5">
    <source>
        <dbReference type="ARBA" id="ARBA00023157"/>
    </source>
</evidence>
<proteinExistence type="predicted"/>
<evidence type="ECO:0000256" key="1">
    <source>
        <dbReference type="ARBA" id="ARBA00004613"/>
    </source>
</evidence>
<evidence type="ECO:0000259" key="6">
    <source>
        <dbReference type="PROSITE" id="PS51465"/>
    </source>
</evidence>
<dbReference type="FunFam" id="3.30.60.30:FF:000037">
    <property type="entry name" value="Ovomucoid"/>
    <property type="match status" value="1"/>
</dbReference>
<dbReference type="PRINTS" id="PR00290">
    <property type="entry name" value="KAZALINHBTR"/>
</dbReference>
<dbReference type="Ensembl" id="ENSSPUT00000009194.1">
    <property type="protein sequence ID" value="ENSSPUP00000008620.1"/>
    <property type="gene ID" value="ENSSPUG00000006699.1"/>
</dbReference>
<dbReference type="PROSITE" id="PS00282">
    <property type="entry name" value="KAZAL_1"/>
    <property type="match status" value="1"/>
</dbReference>
<dbReference type="Proteomes" id="UP000694392">
    <property type="component" value="Unplaced"/>
</dbReference>
<reference evidence="7" key="2">
    <citation type="submission" date="2025-09" db="UniProtKB">
        <authorList>
            <consortium name="Ensembl"/>
        </authorList>
    </citation>
    <scope>IDENTIFICATION</scope>
</reference>
<dbReference type="AlphaFoldDB" id="A0A8D0GQF6"/>